<keyword evidence="3" id="KW-1185">Reference proteome</keyword>
<reference evidence="2 3" key="1">
    <citation type="submission" date="2018-08" db="EMBL/GenBank/DDBJ databases">
        <title>Cellulomonas rhizosphaerae sp. nov., a novel actinomycete isolated from soil.</title>
        <authorList>
            <person name="Tian Y."/>
        </authorList>
    </citation>
    <scope>NUCLEOTIDE SEQUENCE [LARGE SCALE GENOMIC DNA]</scope>
    <source>
        <strain evidence="2 3">NEAU-TCZ24</strain>
    </source>
</reference>
<sequence>MSEPFSTPRMVELEAEIAVTRVQLVSTVDALARRLSPGALASDASKQARQGAEQARAAVEQLVHDATSAEADPEASTRARVILAGAAGAVALVVAVALLRRRGE</sequence>
<keyword evidence="1" id="KW-0812">Transmembrane</keyword>
<dbReference type="InterPro" id="IPR022062">
    <property type="entry name" value="DUF3618"/>
</dbReference>
<evidence type="ECO:0000256" key="1">
    <source>
        <dbReference type="SAM" id="Phobius"/>
    </source>
</evidence>
<protein>
    <submittedName>
        <fullName evidence="2">DUF3618 domain-containing protein</fullName>
    </submittedName>
</protein>
<evidence type="ECO:0000313" key="3">
    <source>
        <dbReference type="Proteomes" id="UP000283374"/>
    </source>
</evidence>
<dbReference type="Pfam" id="PF12277">
    <property type="entry name" value="DUF3618"/>
    <property type="match status" value="1"/>
</dbReference>
<keyword evidence="1" id="KW-0472">Membrane</keyword>
<dbReference type="OrthoDB" id="4829749at2"/>
<organism evidence="2 3">
    <name type="scientific">Cellulomonas rhizosphaerae</name>
    <dbReference type="NCBI Taxonomy" id="2293719"/>
    <lineage>
        <taxon>Bacteria</taxon>
        <taxon>Bacillati</taxon>
        <taxon>Actinomycetota</taxon>
        <taxon>Actinomycetes</taxon>
        <taxon>Micrococcales</taxon>
        <taxon>Cellulomonadaceae</taxon>
        <taxon>Cellulomonas</taxon>
    </lineage>
</organism>
<name>A0A413RHU4_9CELL</name>
<proteinExistence type="predicted"/>
<evidence type="ECO:0000313" key="2">
    <source>
        <dbReference type="EMBL" id="RHA37773.1"/>
    </source>
</evidence>
<feature type="transmembrane region" description="Helical" evidence="1">
    <location>
        <begin position="81"/>
        <end position="99"/>
    </location>
</feature>
<keyword evidence="1" id="KW-1133">Transmembrane helix</keyword>
<comment type="caution">
    <text evidence="2">The sequence shown here is derived from an EMBL/GenBank/DDBJ whole genome shotgun (WGS) entry which is preliminary data.</text>
</comment>
<dbReference type="RefSeq" id="WP_118768447.1">
    <property type="nucleotide sequence ID" value="NZ_QWKP01000220.1"/>
</dbReference>
<accession>A0A413RHU4</accession>
<gene>
    <name evidence="2" type="ORF">D1825_16185</name>
</gene>
<dbReference type="EMBL" id="QWKP01000220">
    <property type="protein sequence ID" value="RHA37773.1"/>
    <property type="molecule type" value="Genomic_DNA"/>
</dbReference>
<dbReference type="Proteomes" id="UP000283374">
    <property type="component" value="Unassembled WGS sequence"/>
</dbReference>
<dbReference type="AlphaFoldDB" id="A0A413RHU4"/>